<proteinExistence type="predicted"/>
<dbReference type="KEGG" id="smo:SELMODRAFT_91949"/>
<evidence type="ECO:0000313" key="4">
    <source>
        <dbReference type="EMBL" id="EFJ29310.1"/>
    </source>
</evidence>
<dbReference type="PANTHER" id="PTHR47926">
    <property type="entry name" value="PENTATRICOPEPTIDE REPEAT-CONTAINING PROTEIN"/>
    <property type="match status" value="1"/>
</dbReference>
<evidence type="ECO:0000313" key="5">
    <source>
        <dbReference type="Proteomes" id="UP000001514"/>
    </source>
</evidence>
<dbReference type="EMBL" id="GL377577">
    <property type="protein sequence ID" value="EFJ29310.1"/>
    <property type="molecule type" value="Genomic_DNA"/>
</dbReference>
<dbReference type="eggNOG" id="KOG4197">
    <property type="taxonomic scope" value="Eukaryota"/>
</dbReference>
<evidence type="ECO:0000256" key="1">
    <source>
        <dbReference type="ARBA" id="ARBA00022737"/>
    </source>
</evidence>
<dbReference type="Pfam" id="PF14432">
    <property type="entry name" value="DYW_deaminase"/>
    <property type="match status" value="1"/>
</dbReference>
<feature type="repeat" description="PPR" evidence="2">
    <location>
        <begin position="139"/>
        <end position="173"/>
    </location>
</feature>
<sequence>MPKKNSISWNSLIMAYAHSGFVGEARNLLFAMPQWDPVSWTTVIAAYAAVGDSKEAVILFRMMDLEGIPADGVAFAAVLDACASHSTLSDGAAIHASILESGFAISTVVSTGLVNMYGKCGRLREARAIFDAIAFRERDLVLWTSMIAAYAQWGRGEAAIEAFQSMLLDGIAADEVVFISVLCACSHAGLLELGCQYFASIEPDYRVAIGVHHYACAIDLLGKAGWLDEAESLIERMPFDPDGACWTALLAACKLHKDGDRAERASERAMALDPDSAAPYALLVKIQGGGEASEQTTRRRLERGVRKLVPGCSSIVVRDRVHEFTAGAMDHPRAAEIYEELERLRAPLAEAGYVPDTGVVIQAVDEREKERIVLAHSEKLAVAFGLLATPANSPLRVVNNLRMCSDCHSAMKFIASITRREIVVRDLIRFHRFDEQGRCSCGDYW</sequence>
<dbReference type="Pfam" id="PF01535">
    <property type="entry name" value="PPR"/>
    <property type="match status" value="5"/>
</dbReference>
<dbReference type="InterPro" id="IPR032867">
    <property type="entry name" value="DYW_dom"/>
</dbReference>
<protein>
    <recommendedName>
        <fullName evidence="3">DYW domain-containing protein</fullName>
    </recommendedName>
</protein>
<dbReference type="NCBIfam" id="TIGR00756">
    <property type="entry name" value="PPR"/>
    <property type="match status" value="1"/>
</dbReference>
<dbReference type="InterPro" id="IPR011990">
    <property type="entry name" value="TPR-like_helical_dom_sf"/>
</dbReference>
<dbReference type="GO" id="GO:0009451">
    <property type="term" value="P:RNA modification"/>
    <property type="evidence" value="ECO:0007669"/>
    <property type="project" value="InterPro"/>
</dbReference>
<evidence type="ECO:0000256" key="2">
    <source>
        <dbReference type="PROSITE-ProRule" id="PRU00708"/>
    </source>
</evidence>
<dbReference type="SUPFAM" id="SSF48452">
    <property type="entry name" value="TPR-like"/>
    <property type="match status" value="1"/>
</dbReference>
<dbReference type="InterPro" id="IPR046960">
    <property type="entry name" value="PPR_At4g14850-like_plant"/>
</dbReference>
<accession>D8RDT9</accession>
<feature type="repeat" description="PPR" evidence="2">
    <location>
        <begin position="36"/>
        <end position="70"/>
    </location>
</feature>
<dbReference type="PROSITE" id="PS51375">
    <property type="entry name" value="PPR"/>
    <property type="match status" value="2"/>
</dbReference>
<dbReference type="FunFam" id="1.25.40.10:FF:000090">
    <property type="entry name" value="Pentatricopeptide repeat-containing protein, chloroplastic"/>
    <property type="match status" value="1"/>
</dbReference>
<dbReference type="InterPro" id="IPR002885">
    <property type="entry name" value="PPR_rpt"/>
</dbReference>
<dbReference type="GO" id="GO:0008270">
    <property type="term" value="F:zinc ion binding"/>
    <property type="evidence" value="ECO:0007669"/>
    <property type="project" value="InterPro"/>
</dbReference>
<dbReference type="GO" id="GO:0003723">
    <property type="term" value="F:RNA binding"/>
    <property type="evidence" value="ECO:0007669"/>
    <property type="project" value="InterPro"/>
</dbReference>
<dbReference type="PANTHER" id="PTHR47926:SF533">
    <property type="entry name" value="DYW DOMAIN-CONTAINING PROTEIN"/>
    <property type="match status" value="1"/>
</dbReference>
<dbReference type="Proteomes" id="UP000001514">
    <property type="component" value="Unassembled WGS sequence"/>
</dbReference>
<feature type="domain" description="DYW" evidence="3">
    <location>
        <begin position="352"/>
        <end position="445"/>
    </location>
</feature>
<dbReference type="Gene3D" id="1.25.40.10">
    <property type="entry name" value="Tetratricopeptide repeat domain"/>
    <property type="match status" value="3"/>
</dbReference>
<name>D8RDT9_SELML</name>
<dbReference type="Gramene" id="EFJ29310">
    <property type="protein sequence ID" value="EFJ29310"/>
    <property type="gene ID" value="SELMODRAFT_91949"/>
</dbReference>
<reference evidence="4 5" key="1">
    <citation type="journal article" date="2011" name="Science">
        <title>The Selaginella genome identifies genetic changes associated with the evolution of vascular plants.</title>
        <authorList>
            <person name="Banks J.A."/>
            <person name="Nishiyama T."/>
            <person name="Hasebe M."/>
            <person name="Bowman J.L."/>
            <person name="Gribskov M."/>
            <person name="dePamphilis C."/>
            <person name="Albert V.A."/>
            <person name="Aono N."/>
            <person name="Aoyama T."/>
            <person name="Ambrose B.A."/>
            <person name="Ashton N.W."/>
            <person name="Axtell M.J."/>
            <person name="Barker E."/>
            <person name="Barker M.S."/>
            <person name="Bennetzen J.L."/>
            <person name="Bonawitz N.D."/>
            <person name="Chapple C."/>
            <person name="Cheng C."/>
            <person name="Correa L.G."/>
            <person name="Dacre M."/>
            <person name="DeBarry J."/>
            <person name="Dreyer I."/>
            <person name="Elias M."/>
            <person name="Engstrom E.M."/>
            <person name="Estelle M."/>
            <person name="Feng L."/>
            <person name="Finet C."/>
            <person name="Floyd S.K."/>
            <person name="Frommer W.B."/>
            <person name="Fujita T."/>
            <person name="Gramzow L."/>
            <person name="Gutensohn M."/>
            <person name="Harholt J."/>
            <person name="Hattori M."/>
            <person name="Heyl A."/>
            <person name="Hirai T."/>
            <person name="Hiwatashi Y."/>
            <person name="Ishikawa M."/>
            <person name="Iwata M."/>
            <person name="Karol K.G."/>
            <person name="Koehler B."/>
            <person name="Kolukisaoglu U."/>
            <person name="Kubo M."/>
            <person name="Kurata T."/>
            <person name="Lalonde S."/>
            <person name="Li K."/>
            <person name="Li Y."/>
            <person name="Litt A."/>
            <person name="Lyons E."/>
            <person name="Manning G."/>
            <person name="Maruyama T."/>
            <person name="Michael T.P."/>
            <person name="Mikami K."/>
            <person name="Miyazaki S."/>
            <person name="Morinaga S."/>
            <person name="Murata T."/>
            <person name="Mueller-Roeber B."/>
            <person name="Nelson D.R."/>
            <person name="Obara M."/>
            <person name="Oguri Y."/>
            <person name="Olmstead R.G."/>
            <person name="Onodera N."/>
            <person name="Petersen B.L."/>
            <person name="Pils B."/>
            <person name="Prigge M."/>
            <person name="Rensing S.A."/>
            <person name="Riano-Pachon D.M."/>
            <person name="Roberts A.W."/>
            <person name="Sato Y."/>
            <person name="Scheller H.V."/>
            <person name="Schulz B."/>
            <person name="Schulz C."/>
            <person name="Shakirov E.V."/>
            <person name="Shibagaki N."/>
            <person name="Shinohara N."/>
            <person name="Shippen D.E."/>
            <person name="Soerensen I."/>
            <person name="Sotooka R."/>
            <person name="Sugimoto N."/>
            <person name="Sugita M."/>
            <person name="Sumikawa N."/>
            <person name="Tanurdzic M."/>
            <person name="Theissen G."/>
            <person name="Ulvskov P."/>
            <person name="Wakazuki S."/>
            <person name="Weng J.K."/>
            <person name="Willats W.W."/>
            <person name="Wipf D."/>
            <person name="Wolf P.G."/>
            <person name="Yang L."/>
            <person name="Zimmer A.D."/>
            <person name="Zhu Q."/>
            <person name="Mitros T."/>
            <person name="Hellsten U."/>
            <person name="Loque D."/>
            <person name="Otillar R."/>
            <person name="Salamov A."/>
            <person name="Schmutz J."/>
            <person name="Shapiro H."/>
            <person name="Lindquist E."/>
            <person name="Lucas S."/>
            <person name="Rokhsar D."/>
            <person name="Grigoriev I.V."/>
        </authorList>
    </citation>
    <scope>NUCLEOTIDE SEQUENCE [LARGE SCALE GENOMIC DNA]</scope>
</reference>
<organism evidence="5">
    <name type="scientific">Selaginella moellendorffii</name>
    <name type="common">Spikemoss</name>
    <dbReference type="NCBI Taxonomy" id="88036"/>
    <lineage>
        <taxon>Eukaryota</taxon>
        <taxon>Viridiplantae</taxon>
        <taxon>Streptophyta</taxon>
        <taxon>Embryophyta</taxon>
        <taxon>Tracheophyta</taxon>
        <taxon>Lycopodiopsida</taxon>
        <taxon>Selaginellales</taxon>
        <taxon>Selaginellaceae</taxon>
        <taxon>Selaginella</taxon>
    </lineage>
</organism>
<keyword evidence="1" id="KW-0677">Repeat</keyword>
<dbReference type="InParanoid" id="D8RDT9"/>
<gene>
    <name evidence="4" type="ORF">SELMODRAFT_91949</name>
</gene>
<dbReference type="HOGENOM" id="CLU_002706_37_1_1"/>
<keyword evidence="5" id="KW-1185">Reference proteome</keyword>
<evidence type="ECO:0000259" key="3">
    <source>
        <dbReference type="Pfam" id="PF14432"/>
    </source>
</evidence>
<dbReference type="AlphaFoldDB" id="D8RDT9"/>
<dbReference type="OrthoDB" id="185373at2759"/>